<protein>
    <submittedName>
        <fullName evidence="1">Uncharacterized protein</fullName>
    </submittedName>
</protein>
<proteinExistence type="predicted"/>
<keyword evidence="2" id="KW-1185">Reference proteome</keyword>
<name>A0A136JKL4_9PEZI</name>
<evidence type="ECO:0000313" key="2">
    <source>
        <dbReference type="Proteomes" id="UP000070501"/>
    </source>
</evidence>
<dbReference type="EMBL" id="KQ964245">
    <property type="protein sequence ID" value="KXJ97691.1"/>
    <property type="molecule type" value="Genomic_DNA"/>
</dbReference>
<organism evidence="1 2">
    <name type="scientific">Microdochium bolleyi</name>
    <dbReference type="NCBI Taxonomy" id="196109"/>
    <lineage>
        <taxon>Eukaryota</taxon>
        <taxon>Fungi</taxon>
        <taxon>Dikarya</taxon>
        <taxon>Ascomycota</taxon>
        <taxon>Pezizomycotina</taxon>
        <taxon>Sordariomycetes</taxon>
        <taxon>Xylariomycetidae</taxon>
        <taxon>Xylariales</taxon>
        <taxon>Microdochiaceae</taxon>
        <taxon>Microdochium</taxon>
    </lineage>
</organism>
<evidence type="ECO:0000313" key="1">
    <source>
        <dbReference type="EMBL" id="KXJ97691.1"/>
    </source>
</evidence>
<dbReference type="InParanoid" id="A0A136JKL4"/>
<accession>A0A136JKL4</accession>
<reference evidence="2" key="1">
    <citation type="submission" date="2016-02" db="EMBL/GenBank/DDBJ databases">
        <title>Draft genome sequence of Microdochium bolleyi, a fungal endophyte of beachgrass.</title>
        <authorList>
            <consortium name="DOE Joint Genome Institute"/>
            <person name="David A.S."/>
            <person name="May G."/>
            <person name="Haridas S."/>
            <person name="Lim J."/>
            <person name="Wang M."/>
            <person name="Labutti K."/>
            <person name="Lipzen A."/>
            <person name="Barry K."/>
            <person name="Grigoriev I.V."/>
        </authorList>
    </citation>
    <scope>NUCLEOTIDE SEQUENCE [LARGE SCALE GENOMIC DNA]</scope>
    <source>
        <strain evidence="2">J235TASD1</strain>
    </source>
</reference>
<gene>
    <name evidence="1" type="ORF">Micbo1qcDRAFT_9413</name>
</gene>
<dbReference type="AlphaFoldDB" id="A0A136JKL4"/>
<dbReference type="Proteomes" id="UP000070501">
    <property type="component" value="Unassembled WGS sequence"/>
</dbReference>
<sequence>MTYVKRAWKHRTNCLNEGRRHQFVPRGKLKGNGQRGARHHNRPANVRYMPTKEKEPMEVEVDILKQDIRGRVTLRPTSHHSRDVSARRGGPKLIKTESFMYMAKRGYSSLVCFFISWVFRSLQGHRDGGELDAIETFHLLFDYHHIDSPRWAK</sequence>